<dbReference type="Proteomes" id="UP000317839">
    <property type="component" value="Unassembled WGS sequence"/>
</dbReference>
<proteinExistence type="predicted"/>
<dbReference type="AlphaFoldDB" id="A0A545T2Q2"/>
<sequence length="549" mass="62860">MNAIEHFHAVTIRTPHYGDQAGAQIHRYLVPEFVQQFENDLNKNRLDSADLSVWQEKDRFSKHDDNVVLRLPMHKTFYLVSCEVACQRLGLPALDEEKITSAGFVIRRLSNGREFSWMIDEDEAIGWEETATGFRDPDVHRRMCRDGTLHPREDVATYTGEKTHPMHPKKAFDKSGKRRTVLYGYIPLGGSFVPRRESGVSSFESDSMNEFKAAAAQHLSWPYGLKDSGSKQWKSRFTQPVEQGQASKEFFELLRLLINRYHLGESDIDENEALTELAKSIYFYSHDDLMKSSFNDYTKGNYENTKKYSLFGWMESHFQSDDNGIVAWMSRQEKLIEAFGELSTDFEFEKLPAKDNKGLLNFSLYITASEAREFRTLLEQRVIANAEALAQEVPIPKFGQTKEDVYQIVPFVRALDDHDKERIYWADSTTKTQFFRVAAPFDAKATRPSMIQMPSLSDLKNGMAKGASMITPPDTFNLLNALNLKKGASEDVLPADEPSGIGIQWICSFSLPVITLVAMIILMIMISLLNIIFFWLPWVKICLPFPKFK</sequence>
<dbReference type="OrthoDB" id="136948at2"/>
<gene>
    <name evidence="2" type="ORF">FLL45_20335</name>
</gene>
<keyword evidence="1" id="KW-0812">Transmembrane</keyword>
<feature type="transmembrane region" description="Helical" evidence="1">
    <location>
        <begin position="513"/>
        <end position="539"/>
    </location>
</feature>
<keyword evidence="1" id="KW-1133">Transmembrane helix</keyword>
<evidence type="ECO:0000256" key="1">
    <source>
        <dbReference type="SAM" id="Phobius"/>
    </source>
</evidence>
<organism evidence="2 3">
    <name type="scientific">Aliikangiella marina</name>
    <dbReference type="NCBI Taxonomy" id="1712262"/>
    <lineage>
        <taxon>Bacteria</taxon>
        <taxon>Pseudomonadati</taxon>
        <taxon>Pseudomonadota</taxon>
        <taxon>Gammaproteobacteria</taxon>
        <taxon>Oceanospirillales</taxon>
        <taxon>Pleioneaceae</taxon>
        <taxon>Aliikangiella</taxon>
    </lineage>
</organism>
<reference evidence="2 3" key="1">
    <citation type="submission" date="2019-06" db="EMBL/GenBank/DDBJ databases">
        <title>Draft genome of Aliikangiella marina GYP-15.</title>
        <authorList>
            <person name="Wang G."/>
        </authorList>
    </citation>
    <scope>NUCLEOTIDE SEQUENCE [LARGE SCALE GENOMIC DNA]</scope>
    <source>
        <strain evidence="2 3">GYP-15</strain>
    </source>
</reference>
<evidence type="ECO:0000313" key="3">
    <source>
        <dbReference type="Proteomes" id="UP000317839"/>
    </source>
</evidence>
<keyword evidence="1" id="KW-0472">Membrane</keyword>
<comment type="caution">
    <text evidence="2">The sequence shown here is derived from an EMBL/GenBank/DDBJ whole genome shotgun (WGS) entry which is preliminary data.</text>
</comment>
<dbReference type="RefSeq" id="WP_142943902.1">
    <property type="nucleotide sequence ID" value="NZ_VIKR01000006.1"/>
</dbReference>
<evidence type="ECO:0000313" key="2">
    <source>
        <dbReference type="EMBL" id="TQV71503.1"/>
    </source>
</evidence>
<keyword evidence="3" id="KW-1185">Reference proteome</keyword>
<protein>
    <submittedName>
        <fullName evidence="2">Uncharacterized protein</fullName>
    </submittedName>
</protein>
<accession>A0A545T2Q2</accession>
<dbReference type="EMBL" id="VIKR01000006">
    <property type="protein sequence ID" value="TQV71503.1"/>
    <property type="molecule type" value="Genomic_DNA"/>
</dbReference>
<name>A0A545T2Q2_9GAMM</name>